<evidence type="ECO:0000259" key="1">
    <source>
        <dbReference type="SMART" id="SM00235"/>
    </source>
</evidence>
<dbReference type="Proteomes" id="UP000034696">
    <property type="component" value="Unassembled WGS sequence"/>
</dbReference>
<evidence type="ECO:0000313" key="3">
    <source>
        <dbReference type="Proteomes" id="UP000034696"/>
    </source>
</evidence>
<protein>
    <recommendedName>
        <fullName evidence="1">Peptidase metallopeptidase domain-containing protein</fullName>
    </recommendedName>
</protein>
<dbReference type="GO" id="GO:0008237">
    <property type="term" value="F:metallopeptidase activity"/>
    <property type="evidence" value="ECO:0007669"/>
    <property type="project" value="InterPro"/>
</dbReference>
<name>A0A0G1M5P5_9BACT</name>
<dbReference type="AlphaFoldDB" id="A0A0G1M5P5"/>
<dbReference type="InterPro" id="IPR006026">
    <property type="entry name" value="Peptidase_Metallo"/>
</dbReference>
<reference evidence="2 3" key="1">
    <citation type="journal article" date="2015" name="Nature">
        <title>rRNA introns, odd ribosomes, and small enigmatic genomes across a large radiation of phyla.</title>
        <authorList>
            <person name="Brown C.T."/>
            <person name="Hug L.A."/>
            <person name="Thomas B.C."/>
            <person name="Sharon I."/>
            <person name="Castelle C.J."/>
            <person name="Singh A."/>
            <person name="Wilkins M.J."/>
            <person name="Williams K.H."/>
            <person name="Banfield J.F."/>
        </authorList>
    </citation>
    <scope>NUCLEOTIDE SEQUENCE [LARGE SCALE GENOMIC DNA]</scope>
</reference>
<accession>A0A0G1M5P5</accession>
<proteinExistence type="predicted"/>
<dbReference type="GO" id="GO:0006508">
    <property type="term" value="P:proteolysis"/>
    <property type="evidence" value="ECO:0007669"/>
    <property type="project" value="InterPro"/>
</dbReference>
<dbReference type="EMBL" id="LCKT01000040">
    <property type="protein sequence ID" value="KKU03581.1"/>
    <property type="molecule type" value="Genomic_DNA"/>
</dbReference>
<dbReference type="Gene3D" id="3.40.390.10">
    <property type="entry name" value="Collagenase (Catalytic Domain)"/>
    <property type="match status" value="1"/>
</dbReference>
<feature type="domain" description="Peptidase metallopeptidase" evidence="1">
    <location>
        <begin position="98"/>
        <end position="264"/>
    </location>
</feature>
<sequence>MLLHSDIRLENAEVFLNGAPTGAVSFQRVNEIDSIKYESFCPYYVDADLSKFPDGAYSLTVKGYEKDSPPIAIEIPVIINSALLQEKANEFLYAANSSVIRWPSLPIPVELDSRFSQPETELILKALDFWTKFTGITFQASVVDDPIADVCAPEWSFDKFAKNVLRIQSYAPCSFFVVADTHTNISYPYVNKVIINMSDFGINYYFGQTQHANFISVMTHEIGHALFYQLHTRNESVMDIDQMDQPKLILYPHMALGFKKLYEMQPGDPIPAPAP</sequence>
<dbReference type="SMART" id="SM00235">
    <property type="entry name" value="ZnMc"/>
    <property type="match status" value="1"/>
</dbReference>
<evidence type="ECO:0000313" key="2">
    <source>
        <dbReference type="EMBL" id="KKU03581.1"/>
    </source>
</evidence>
<organism evidence="2 3">
    <name type="scientific">Candidatus Giovannonibacteria bacterium GW2011_GWA2_45_21</name>
    <dbReference type="NCBI Taxonomy" id="1618649"/>
    <lineage>
        <taxon>Bacteria</taxon>
        <taxon>Candidatus Giovannoniibacteriota</taxon>
    </lineage>
</organism>
<comment type="caution">
    <text evidence="2">The sequence shown here is derived from an EMBL/GenBank/DDBJ whole genome shotgun (WGS) entry which is preliminary data.</text>
</comment>
<dbReference type="InterPro" id="IPR024079">
    <property type="entry name" value="MetalloPept_cat_dom_sf"/>
</dbReference>
<dbReference type="SUPFAM" id="SSF55486">
    <property type="entry name" value="Metalloproteases ('zincins'), catalytic domain"/>
    <property type="match status" value="1"/>
</dbReference>
<dbReference type="GO" id="GO:0008270">
    <property type="term" value="F:zinc ion binding"/>
    <property type="evidence" value="ECO:0007669"/>
    <property type="project" value="InterPro"/>
</dbReference>
<gene>
    <name evidence="2" type="ORF">UX06_C0040G0006</name>
</gene>